<keyword evidence="10" id="KW-0560">Oxidoreductase</keyword>
<evidence type="ECO:0000256" key="5">
    <source>
        <dbReference type="ARBA" id="ARBA00022475"/>
    </source>
</evidence>
<comment type="caution">
    <text evidence="16">The sequence shown here is derived from an EMBL/GenBank/DDBJ whole genome shotgun (WGS) entry which is preliminary data.</text>
</comment>
<proteinExistence type="inferred from homology"/>
<comment type="cofactor">
    <cofactor evidence="14">
        <name>heme b</name>
        <dbReference type="ChEBI" id="CHEBI:60344"/>
    </cofactor>
    <text evidence="14">Binds 1 heme b (iron(II)-protoporphyrin IX) group per subunit.</text>
</comment>
<evidence type="ECO:0000256" key="9">
    <source>
        <dbReference type="ARBA" id="ARBA00022989"/>
    </source>
</evidence>
<comment type="catalytic activity">
    <reaction evidence="13 14">
        <text>protoporphyrinogen IX + 3 A = protoporphyrin IX + 3 AH2</text>
        <dbReference type="Rhea" id="RHEA:62000"/>
        <dbReference type="ChEBI" id="CHEBI:13193"/>
        <dbReference type="ChEBI" id="CHEBI:17499"/>
        <dbReference type="ChEBI" id="CHEBI:57306"/>
        <dbReference type="ChEBI" id="CHEBI:57307"/>
    </reaction>
</comment>
<evidence type="ECO:0000256" key="1">
    <source>
        <dbReference type="ARBA" id="ARBA00004651"/>
    </source>
</evidence>
<keyword evidence="8 14" id="KW-0479">Metal-binding</keyword>
<accession>A0A928V4Y5</accession>
<evidence type="ECO:0000256" key="14">
    <source>
        <dbReference type="PIRNR" id="PIRNR004638"/>
    </source>
</evidence>
<evidence type="ECO:0000256" key="4">
    <source>
        <dbReference type="ARBA" id="ARBA00017504"/>
    </source>
</evidence>
<dbReference type="EMBL" id="PRDL01000001">
    <property type="protein sequence ID" value="MBE8716687.1"/>
    <property type="molecule type" value="Genomic_DNA"/>
</dbReference>
<keyword evidence="11 14" id="KW-0408">Iron</keyword>
<keyword evidence="12 14" id="KW-0472">Membrane</keyword>
<comment type="function">
    <text evidence="14">Catalyzes the oxidation of protoporphyrinogen IX to protoporphyrin IX.</text>
</comment>
<protein>
    <recommendedName>
        <fullName evidence="4 14">Protoporphyrinogen IX oxidase</fullName>
        <ecNumber evidence="14">1.3.99.-</ecNumber>
    </recommendedName>
</protein>
<dbReference type="PANTHER" id="PTHR40255:SF1">
    <property type="entry name" value="PROTOPORPHYRINOGEN IX OXIDASE"/>
    <property type="match status" value="1"/>
</dbReference>
<evidence type="ECO:0000256" key="2">
    <source>
        <dbReference type="ARBA" id="ARBA00005073"/>
    </source>
</evidence>
<keyword evidence="6 14" id="KW-0349">Heme</keyword>
<evidence type="ECO:0000256" key="10">
    <source>
        <dbReference type="ARBA" id="ARBA00023002"/>
    </source>
</evidence>
<dbReference type="PIRSF" id="PIRSF004638">
    <property type="entry name" value="UCP004638"/>
    <property type="match status" value="1"/>
</dbReference>
<dbReference type="Proteomes" id="UP000652567">
    <property type="component" value="Unassembled WGS sequence"/>
</dbReference>
<keyword evidence="9 15" id="KW-1133">Transmembrane helix</keyword>
<dbReference type="EC" id="1.3.99.-" evidence="14"/>
<keyword evidence="5 14" id="KW-1003">Cell membrane</keyword>
<evidence type="ECO:0000256" key="11">
    <source>
        <dbReference type="ARBA" id="ARBA00023004"/>
    </source>
</evidence>
<sequence length="144" mass="16098">MIWFLTLHIAALLIWCATLLYLPPLIAGNYSGAMAVDRQSQHHNSIARFVFTHVATPAALLAIIAGTIVFLINRTLESWLIAKLTLVTGLVIGHTLTGVLILRVEREGDRWLAWRCWLLEAVMAILMVLIIWIVLDKPEHGALL</sequence>
<evidence type="ECO:0000256" key="6">
    <source>
        <dbReference type="ARBA" id="ARBA00022617"/>
    </source>
</evidence>
<feature type="transmembrane region" description="Helical" evidence="15">
    <location>
        <begin position="49"/>
        <end position="72"/>
    </location>
</feature>
<name>A0A928V4Y5_9GAMM</name>
<keyword evidence="17" id="KW-1185">Reference proteome</keyword>
<feature type="transmembrane region" description="Helical" evidence="15">
    <location>
        <begin position="6"/>
        <end position="28"/>
    </location>
</feature>
<dbReference type="GO" id="GO:0006782">
    <property type="term" value="P:protoporphyrinogen IX biosynthetic process"/>
    <property type="evidence" value="ECO:0007669"/>
    <property type="project" value="UniProtKB-UniRule"/>
</dbReference>
<evidence type="ECO:0000256" key="8">
    <source>
        <dbReference type="ARBA" id="ARBA00022723"/>
    </source>
</evidence>
<dbReference type="PANTHER" id="PTHR40255">
    <property type="entry name" value="UPF0093 MEMBRANE PROTEIN SLR1790"/>
    <property type="match status" value="1"/>
</dbReference>
<dbReference type="InterPro" id="IPR005265">
    <property type="entry name" value="HemJ-like"/>
</dbReference>
<comment type="pathway">
    <text evidence="2 14">Porphyrin-containing compound metabolism; protoporphyrin-IX biosynthesis; protoporphyrin-IX from protoporphyrinogen-IX: step 1/1.</text>
</comment>
<evidence type="ECO:0000256" key="13">
    <source>
        <dbReference type="ARBA" id="ARBA00048390"/>
    </source>
</evidence>
<evidence type="ECO:0000256" key="3">
    <source>
        <dbReference type="ARBA" id="ARBA00006501"/>
    </source>
</evidence>
<evidence type="ECO:0000256" key="12">
    <source>
        <dbReference type="ARBA" id="ARBA00023136"/>
    </source>
</evidence>
<reference evidence="16" key="1">
    <citation type="submission" date="2018-07" db="EMBL/GenBank/DDBJ databases">
        <title>Genome assembly of strain Ka43.</title>
        <authorList>
            <person name="Kukolya J."/>
            <person name="Nagy I."/>
            <person name="Horvath B."/>
            <person name="Toth A."/>
        </authorList>
    </citation>
    <scope>NUCLEOTIDE SEQUENCE</scope>
    <source>
        <strain evidence="16">KB43</strain>
    </source>
</reference>
<comment type="subcellular location">
    <subcellularLocation>
        <location evidence="1">Cell membrane</location>
        <topology evidence="1">Multi-pass membrane protein</topology>
    </subcellularLocation>
</comment>
<comment type="similarity">
    <text evidence="3 14">Belongs to the HemJ family.</text>
</comment>
<dbReference type="GO" id="GO:0046872">
    <property type="term" value="F:metal ion binding"/>
    <property type="evidence" value="ECO:0007669"/>
    <property type="project" value="UniProtKB-UniRule"/>
</dbReference>
<gene>
    <name evidence="16" type="ORF">C4F51_05725</name>
</gene>
<dbReference type="Pfam" id="PF03653">
    <property type="entry name" value="UPF0093"/>
    <property type="match status" value="1"/>
</dbReference>
<dbReference type="GO" id="GO:0070818">
    <property type="term" value="F:protoporphyrinogen oxidase activity"/>
    <property type="evidence" value="ECO:0007669"/>
    <property type="project" value="UniProtKB-UniRule"/>
</dbReference>
<evidence type="ECO:0000313" key="17">
    <source>
        <dbReference type="Proteomes" id="UP000652567"/>
    </source>
</evidence>
<dbReference type="GO" id="GO:0005886">
    <property type="term" value="C:plasma membrane"/>
    <property type="evidence" value="ECO:0007669"/>
    <property type="project" value="UniProtKB-SubCell"/>
</dbReference>
<evidence type="ECO:0000313" key="16">
    <source>
        <dbReference type="EMBL" id="MBE8716687.1"/>
    </source>
</evidence>
<organism evidence="16 17">
    <name type="scientific">Cellvibrio polysaccharolyticus</name>
    <dbReference type="NCBI Taxonomy" id="2082724"/>
    <lineage>
        <taxon>Bacteria</taxon>
        <taxon>Pseudomonadati</taxon>
        <taxon>Pseudomonadota</taxon>
        <taxon>Gammaproteobacteria</taxon>
        <taxon>Cellvibrionales</taxon>
        <taxon>Cellvibrionaceae</taxon>
        <taxon>Cellvibrio</taxon>
    </lineage>
</organism>
<evidence type="ECO:0000256" key="7">
    <source>
        <dbReference type="ARBA" id="ARBA00022692"/>
    </source>
</evidence>
<dbReference type="RefSeq" id="WP_193907965.1">
    <property type="nucleotide sequence ID" value="NZ_PRDL01000001.1"/>
</dbReference>
<evidence type="ECO:0000256" key="15">
    <source>
        <dbReference type="SAM" id="Phobius"/>
    </source>
</evidence>
<feature type="transmembrane region" description="Helical" evidence="15">
    <location>
        <begin position="114"/>
        <end position="135"/>
    </location>
</feature>
<keyword evidence="7 15" id="KW-0812">Transmembrane</keyword>
<dbReference type="AlphaFoldDB" id="A0A928V4Y5"/>
<feature type="transmembrane region" description="Helical" evidence="15">
    <location>
        <begin position="78"/>
        <end position="102"/>
    </location>
</feature>